<sequence>MERQNAEQWDGVKLGDLAQAYMAVRREMWSILAARVGEKWMLVEQKCLEKGFKNLSQAARSAEKKQIDGTYHDVEDSGIGISDLEEESSPTDMLPAGMSEAHFSQYTGAYPSQQQRVPSIQSMIHPQHPQYHQQAVQYMPHQLVHPHQHAHQHQHQHQHQQPHPHPHQLQQ</sequence>
<feature type="region of interest" description="Disordered" evidence="1">
    <location>
        <begin position="144"/>
        <end position="171"/>
    </location>
</feature>
<gene>
    <name evidence="2" type="ORF">JI435_002610</name>
</gene>
<evidence type="ECO:0000256" key="1">
    <source>
        <dbReference type="SAM" id="MobiDB-lite"/>
    </source>
</evidence>
<feature type="region of interest" description="Disordered" evidence="1">
    <location>
        <begin position="65"/>
        <end position="92"/>
    </location>
</feature>
<evidence type="ECO:0000313" key="3">
    <source>
        <dbReference type="Proteomes" id="UP000663193"/>
    </source>
</evidence>
<dbReference type="Proteomes" id="UP000663193">
    <property type="component" value="Chromosome 1"/>
</dbReference>
<proteinExistence type="predicted"/>
<name>A0A7U2EPS4_PHANO</name>
<feature type="compositionally biased region" description="Basic and acidic residues" evidence="1">
    <location>
        <begin position="65"/>
        <end position="75"/>
    </location>
</feature>
<dbReference type="EMBL" id="CP069023">
    <property type="protein sequence ID" value="QRC90744.1"/>
    <property type="molecule type" value="Genomic_DNA"/>
</dbReference>
<protein>
    <submittedName>
        <fullName evidence="2">Uncharacterized protein</fullName>
    </submittedName>
</protein>
<dbReference type="AlphaFoldDB" id="A0A7U2EPS4"/>
<keyword evidence="3" id="KW-1185">Reference proteome</keyword>
<evidence type="ECO:0000313" key="2">
    <source>
        <dbReference type="EMBL" id="QRC90744.1"/>
    </source>
</evidence>
<reference evidence="3" key="1">
    <citation type="journal article" date="2021" name="BMC Genomics">
        <title>Chromosome-level genome assembly and manually-curated proteome of model necrotroph Parastagonospora nodorum Sn15 reveals a genome-wide trove of candidate effector homologs, and redundancy of virulence-related functions within an accessory chromosome.</title>
        <authorList>
            <person name="Bertazzoni S."/>
            <person name="Jones D.A.B."/>
            <person name="Phan H.T."/>
            <person name="Tan K.-C."/>
            <person name="Hane J.K."/>
        </authorList>
    </citation>
    <scope>NUCLEOTIDE SEQUENCE [LARGE SCALE GENOMIC DNA]</scope>
    <source>
        <strain evidence="3">SN15 / ATCC MYA-4574 / FGSC 10173)</strain>
    </source>
</reference>
<dbReference type="VEuPathDB" id="FungiDB:JI435_002610"/>
<accession>A0A7U2EPS4</accession>
<dbReference type="OrthoDB" id="4151352at2759"/>
<organism evidence="2 3">
    <name type="scientific">Phaeosphaeria nodorum (strain SN15 / ATCC MYA-4574 / FGSC 10173)</name>
    <name type="common">Glume blotch fungus</name>
    <name type="synonym">Parastagonospora nodorum</name>
    <dbReference type="NCBI Taxonomy" id="321614"/>
    <lineage>
        <taxon>Eukaryota</taxon>
        <taxon>Fungi</taxon>
        <taxon>Dikarya</taxon>
        <taxon>Ascomycota</taxon>
        <taxon>Pezizomycotina</taxon>
        <taxon>Dothideomycetes</taxon>
        <taxon>Pleosporomycetidae</taxon>
        <taxon>Pleosporales</taxon>
        <taxon>Pleosporineae</taxon>
        <taxon>Phaeosphaeriaceae</taxon>
        <taxon>Parastagonospora</taxon>
    </lineage>
</organism>